<organism evidence="1 2">
    <name type="scientific">Camellia lanceoleosa</name>
    <dbReference type="NCBI Taxonomy" id="1840588"/>
    <lineage>
        <taxon>Eukaryota</taxon>
        <taxon>Viridiplantae</taxon>
        <taxon>Streptophyta</taxon>
        <taxon>Embryophyta</taxon>
        <taxon>Tracheophyta</taxon>
        <taxon>Spermatophyta</taxon>
        <taxon>Magnoliopsida</taxon>
        <taxon>eudicotyledons</taxon>
        <taxon>Gunneridae</taxon>
        <taxon>Pentapetalae</taxon>
        <taxon>asterids</taxon>
        <taxon>Ericales</taxon>
        <taxon>Theaceae</taxon>
        <taxon>Camellia</taxon>
    </lineage>
</organism>
<proteinExistence type="predicted"/>
<reference evidence="1 2" key="1">
    <citation type="journal article" date="2022" name="Plant J.">
        <title>Chromosome-level genome of Camellia lanceoleosa provides a valuable resource for understanding genome evolution and self-incompatibility.</title>
        <authorList>
            <person name="Gong W."/>
            <person name="Xiao S."/>
            <person name="Wang L."/>
            <person name="Liao Z."/>
            <person name="Chang Y."/>
            <person name="Mo W."/>
            <person name="Hu G."/>
            <person name="Li W."/>
            <person name="Zhao G."/>
            <person name="Zhu H."/>
            <person name="Hu X."/>
            <person name="Ji K."/>
            <person name="Xiang X."/>
            <person name="Song Q."/>
            <person name="Yuan D."/>
            <person name="Jin S."/>
            <person name="Zhang L."/>
        </authorList>
    </citation>
    <scope>NUCLEOTIDE SEQUENCE [LARGE SCALE GENOMIC DNA]</scope>
    <source>
        <strain evidence="1">SQ_2022a</strain>
    </source>
</reference>
<evidence type="ECO:0000313" key="2">
    <source>
        <dbReference type="Proteomes" id="UP001060215"/>
    </source>
</evidence>
<evidence type="ECO:0000313" key="1">
    <source>
        <dbReference type="EMBL" id="KAI7985546.1"/>
    </source>
</evidence>
<keyword evidence="2" id="KW-1185">Reference proteome</keyword>
<accession>A0ACC0FC12</accession>
<protein>
    <submittedName>
        <fullName evidence="1">E2F transcription factor-like E2FE</fullName>
    </submittedName>
</protein>
<dbReference type="EMBL" id="CM045772">
    <property type="protein sequence ID" value="KAI7985546.1"/>
    <property type="molecule type" value="Genomic_DNA"/>
</dbReference>
<sequence length="392" mass="44027">MALPPSASNESGSANFPYCRKQKSLGLLCTNFLSLYNQGNVETIGLDDAATRLGVERRRIYDIVNVLESVGVLARKAKNRYSWKGFGGVPKTLQQLREEGLRENFNTFNGNNYVKVSDDDEDEKISNPITSQNDKPNPSSVTKSSTASKTDNRKEKSLGLLTQNFVKLFLCSNVDLISLEEAAKILLGDAHDPSMMRNNSAAKVRRLYDIANVLSSMNFIEKTHHPKTRKPAFRWLGTRGKSDNGSANTSVLNESKKRIFGTEITNTSFKRTKVVSTIDENSNQITKTHLQMLVKCEDLENEVDKSNFEQDLRHSSKNFQFGPFAPVTVSVSKFGATQNSTVKQVHDWESLASTYRPQYHNQALRDLFVHYVEAWKSWCSEVAGKNPIQLIS</sequence>
<name>A0ACC0FC12_9ERIC</name>
<gene>
    <name evidence="1" type="ORF">LOK49_LG14G00853</name>
</gene>
<dbReference type="Proteomes" id="UP001060215">
    <property type="component" value="Chromosome 15"/>
</dbReference>
<comment type="caution">
    <text evidence="1">The sequence shown here is derived from an EMBL/GenBank/DDBJ whole genome shotgun (WGS) entry which is preliminary data.</text>
</comment>